<dbReference type="SUPFAM" id="SSF48403">
    <property type="entry name" value="Ankyrin repeat"/>
    <property type="match status" value="1"/>
</dbReference>
<dbReference type="RefSeq" id="XP_012206647.1">
    <property type="nucleotide sequence ID" value="XM_012351257.1"/>
</dbReference>
<dbReference type="Proteomes" id="UP000030745">
    <property type="component" value="Unassembled WGS sequence"/>
</dbReference>
<feature type="domain" description="Protein kinase" evidence="3">
    <location>
        <begin position="229"/>
        <end position="629"/>
    </location>
</feature>
<comment type="similarity">
    <text evidence="1">Belongs to the protein kinase superfamily. TKL Ser/Thr protein kinase family.</text>
</comment>
<proteinExistence type="inferred from homology"/>
<dbReference type="PANTHER" id="PTHR44329">
    <property type="entry name" value="SERINE/THREONINE-PROTEIN KINASE TNNI3K-RELATED"/>
    <property type="match status" value="1"/>
</dbReference>
<evidence type="ECO:0000259" key="3">
    <source>
        <dbReference type="PROSITE" id="PS50011"/>
    </source>
</evidence>
<dbReference type="VEuPathDB" id="FungiDB:SPRG_12267"/>
<dbReference type="STRING" id="695850.A0A067BWI6"/>
<dbReference type="Pfam" id="PF00069">
    <property type="entry name" value="Pkinase"/>
    <property type="match status" value="2"/>
</dbReference>
<dbReference type="InterPro" id="IPR051681">
    <property type="entry name" value="Ser/Thr_Kinases-Pseudokinases"/>
</dbReference>
<evidence type="ECO:0000313" key="4">
    <source>
        <dbReference type="EMBL" id="KDO22638.1"/>
    </source>
</evidence>
<accession>A0A067BWI6</accession>
<evidence type="ECO:0000313" key="5">
    <source>
        <dbReference type="Proteomes" id="UP000030745"/>
    </source>
</evidence>
<dbReference type="SUPFAM" id="SSF56112">
    <property type="entry name" value="Protein kinase-like (PK-like)"/>
    <property type="match status" value="2"/>
</dbReference>
<dbReference type="GO" id="GO:0005524">
    <property type="term" value="F:ATP binding"/>
    <property type="evidence" value="ECO:0007669"/>
    <property type="project" value="InterPro"/>
</dbReference>
<sequence length="645" mass="70618">MAMENDNVSLLRSALQVSKFCHEMCQKVLVDAVARDKVHVVLDLLRSFPNAVQGTSTSGPSPLHITAKSGSMALLGMLLASPSTNIDAINEEGYTALALAVQTNRVEVAALLLSVGATASIPLPDGSSVLHVAATRLDSTMLLALLKAPGTAINQRDQEGYTVLARAVVAGRDAVAELLLDAGADVWVPLPNKMTVLAAAVQHGRREMAQILYERMYPRPPTLAAADDVTIVERIARQRDVDIYKATYKDKMVVLKGVRYALPRLMEQMRNEVNEMQTCTSPYVQPLIAILDNGSTTALLSRPNGDKLYSPTMVIEYMDGGDLDDTLKKIRSGLDVPLQVSTIEVALVLAYALKDLHALGKVHRDIKSLNIFLSTTHYIRLADLGSARTLNNGLLTSNPGTPLWDAPEVVRVDIYSFGVVLTELDTREKPYADVDDTRNIRNHLMDQGVVFQHHVNKGKCEHVEIEITAMQVAWAVANALDVIHSLGKVHRDVKSLNIFLSSIHGIKLGDFGTAPTVKRNMTMHVGTPLWIAPEVLRASSTSTEQAYGTAADIYSFGIVLSELATGNEPYGALLGDRNLVQKIRDNGLRPDLGHDCPRWLWKLATACWTHEPSTRPTAKQIVKYLAKRLDDLDDPEMLESINEEP</sequence>
<dbReference type="InterPro" id="IPR036770">
    <property type="entry name" value="Ankyrin_rpt-contain_sf"/>
</dbReference>
<feature type="repeat" description="ANK" evidence="2">
    <location>
        <begin position="125"/>
        <end position="158"/>
    </location>
</feature>
<dbReference type="Gene3D" id="1.25.40.20">
    <property type="entry name" value="Ankyrin repeat-containing domain"/>
    <property type="match status" value="1"/>
</dbReference>
<dbReference type="AlphaFoldDB" id="A0A067BWI6"/>
<dbReference type="KEGG" id="spar:SPRG_12267"/>
<dbReference type="SMART" id="SM00248">
    <property type="entry name" value="ANK"/>
    <property type="match status" value="5"/>
</dbReference>
<dbReference type="PROSITE" id="PS50297">
    <property type="entry name" value="ANK_REP_REGION"/>
    <property type="match status" value="2"/>
</dbReference>
<keyword evidence="4" id="KW-0418">Kinase</keyword>
<keyword evidence="5" id="KW-1185">Reference proteome</keyword>
<dbReference type="SMART" id="SM00220">
    <property type="entry name" value="S_TKc"/>
    <property type="match status" value="1"/>
</dbReference>
<dbReference type="PROSITE" id="PS50088">
    <property type="entry name" value="ANK_REPEAT"/>
    <property type="match status" value="4"/>
</dbReference>
<dbReference type="Pfam" id="PF12796">
    <property type="entry name" value="Ank_2"/>
    <property type="match status" value="2"/>
</dbReference>
<dbReference type="GeneID" id="24134243"/>
<feature type="repeat" description="ANK" evidence="2">
    <location>
        <begin position="159"/>
        <end position="186"/>
    </location>
</feature>
<name>A0A067BWI6_SAPPC</name>
<evidence type="ECO:0000256" key="1">
    <source>
        <dbReference type="ARBA" id="ARBA00005843"/>
    </source>
</evidence>
<feature type="repeat" description="ANK" evidence="2">
    <location>
        <begin position="92"/>
        <end position="117"/>
    </location>
</feature>
<dbReference type="PROSITE" id="PS50011">
    <property type="entry name" value="PROTEIN_KINASE_DOM"/>
    <property type="match status" value="1"/>
</dbReference>
<keyword evidence="4" id="KW-0808">Transferase</keyword>
<dbReference type="GO" id="GO:0004674">
    <property type="term" value="F:protein serine/threonine kinase activity"/>
    <property type="evidence" value="ECO:0007669"/>
    <property type="project" value="TreeGrafter"/>
</dbReference>
<organism evidence="4 5">
    <name type="scientific">Saprolegnia parasitica (strain CBS 223.65)</name>
    <dbReference type="NCBI Taxonomy" id="695850"/>
    <lineage>
        <taxon>Eukaryota</taxon>
        <taxon>Sar</taxon>
        <taxon>Stramenopiles</taxon>
        <taxon>Oomycota</taxon>
        <taxon>Saprolegniomycetes</taxon>
        <taxon>Saprolegniales</taxon>
        <taxon>Saprolegniaceae</taxon>
        <taxon>Saprolegnia</taxon>
    </lineage>
</organism>
<keyword evidence="2" id="KW-0040">ANK repeat</keyword>
<dbReference type="Gene3D" id="1.10.510.10">
    <property type="entry name" value="Transferase(Phosphotransferase) domain 1"/>
    <property type="match status" value="2"/>
</dbReference>
<reference evidence="4 5" key="1">
    <citation type="journal article" date="2013" name="PLoS Genet.">
        <title>Distinctive expansion of potential virulence genes in the genome of the oomycete fish pathogen Saprolegnia parasitica.</title>
        <authorList>
            <person name="Jiang R.H."/>
            <person name="de Bruijn I."/>
            <person name="Haas B.J."/>
            <person name="Belmonte R."/>
            <person name="Lobach L."/>
            <person name="Christie J."/>
            <person name="van den Ackerveken G."/>
            <person name="Bottin A."/>
            <person name="Bulone V."/>
            <person name="Diaz-Moreno S.M."/>
            <person name="Dumas B."/>
            <person name="Fan L."/>
            <person name="Gaulin E."/>
            <person name="Govers F."/>
            <person name="Grenville-Briggs L.J."/>
            <person name="Horner N.R."/>
            <person name="Levin J.Z."/>
            <person name="Mammella M."/>
            <person name="Meijer H.J."/>
            <person name="Morris P."/>
            <person name="Nusbaum C."/>
            <person name="Oome S."/>
            <person name="Phillips A.J."/>
            <person name="van Rooyen D."/>
            <person name="Rzeszutek E."/>
            <person name="Saraiva M."/>
            <person name="Secombes C.J."/>
            <person name="Seidl M.F."/>
            <person name="Snel B."/>
            <person name="Stassen J.H."/>
            <person name="Sykes S."/>
            <person name="Tripathy S."/>
            <person name="van den Berg H."/>
            <person name="Vega-Arreguin J.C."/>
            <person name="Wawra S."/>
            <person name="Young S.K."/>
            <person name="Zeng Q."/>
            <person name="Dieguez-Uribeondo J."/>
            <person name="Russ C."/>
            <person name="Tyler B.M."/>
            <person name="van West P."/>
        </authorList>
    </citation>
    <scope>NUCLEOTIDE SEQUENCE [LARGE SCALE GENOMIC DNA]</scope>
    <source>
        <strain evidence="4 5">CBS 223.65</strain>
    </source>
</reference>
<dbReference type="PANTHER" id="PTHR44329:SF214">
    <property type="entry name" value="PROTEIN KINASE DOMAIN-CONTAINING PROTEIN"/>
    <property type="match status" value="1"/>
</dbReference>
<gene>
    <name evidence="4" type="ORF">SPRG_12267</name>
</gene>
<evidence type="ECO:0000256" key="2">
    <source>
        <dbReference type="PROSITE-ProRule" id="PRU00023"/>
    </source>
</evidence>
<dbReference type="InterPro" id="IPR011009">
    <property type="entry name" value="Kinase-like_dom_sf"/>
</dbReference>
<dbReference type="InterPro" id="IPR000719">
    <property type="entry name" value="Prot_kinase_dom"/>
</dbReference>
<dbReference type="InterPro" id="IPR002110">
    <property type="entry name" value="Ankyrin_rpt"/>
</dbReference>
<dbReference type="EMBL" id="KK583265">
    <property type="protein sequence ID" value="KDO22638.1"/>
    <property type="molecule type" value="Genomic_DNA"/>
</dbReference>
<protein>
    <submittedName>
        <fullName evidence="4">TKL protein kinase</fullName>
    </submittedName>
</protein>
<feature type="repeat" description="ANK" evidence="2">
    <location>
        <begin position="58"/>
        <end position="91"/>
    </location>
</feature>